<protein>
    <recommendedName>
        <fullName evidence="5">DUF4229 domain-containing protein</fullName>
    </recommendedName>
</protein>
<dbReference type="EMBL" id="BMLM01000002">
    <property type="protein sequence ID" value="GGN88305.1"/>
    <property type="molecule type" value="Genomic_DNA"/>
</dbReference>
<evidence type="ECO:0008006" key="5">
    <source>
        <dbReference type="Google" id="ProtNLM"/>
    </source>
</evidence>
<comment type="caution">
    <text evidence="3">The sequence shown here is derived from an EMBL/GenBank/DDBJ whole genome shotgun (WGS) entry which is preliminary data.</text>
</comment>
<feature type="transmembrane region" description="Helical" evidence="2">
    <location>
        <begin position="30"/>
        <end position="51"/>
    </location>
</feature>
<dbReference type="RefSeq" id="WP_188718517.1">
    <property type="nucleotide sequence ID" value="NZ_BAABBD010000003.1"/>
</dbReference>
<accession>A0ABQ2KQH6</accession>
<evidence type="ECO:0000313" key="3">
    <source>
        <dbReference type="EMBL" id="GGN88305.1"/>
    </source>
</evidence>
<gene>
    <name evidence="3" type="ORF">GCM10010968_23760</name>
</gene>
<keyword evidence="2" id="KW-0812">Transmembrane</keyword>
<evidence type="ECO:0000256" key="1">
    <source>
        <dbReference type="SAM" id="MobiDB-lite"/>
    </source>
</evidence>
<feature type="compositionally biased region" description="Acidic residues" evidence="1">
    <location>
        <begin position="72"/>
        <end position="87"/>
    </location>
</feature>
<evidence type="ECO:0000313" key="4">
    <source>
        <dbReference type="Proteomes" id="UP000626982"/>
    </source>
</evidence>
<feature type="region of interest" description="Disordered" evidence="1">
    <location>
        <begin position="65"/>
        <end position="94"/>
    </location>
</feature>
<organism evidence="3 4">
    <name type="scientific">Agrococcus terreus</name>
    <dbReference type="NCBI Taxonomy" id="574649"/>
    <lineage>
        <taxon>Bacteria</taxon>
        <taxon>Bacillati</taxon>
        <taxon>Actinomycetota</taxon>
        <taxon>Actinomycetes</taxon>
        <taxon>Micrococcales</taxon>
        <taxon>Microbacteriaceae</taxon>
        <taxon>Agrococcus</taxon>
    </lineage>
</organism>
<reference evidence="4" key="1">
    <citation type="journal article" date="2019" name="Int. J. Syst. Evol. Microbiol.">
        <title>The Global Catalogue of Microorganisms (GCM) 10K type strain sequencing project: providing services to taxonomists for standard genome sequencing and annotation.</title>
        <authorList>
            <consortium name="The Broad Institute Genomics Platform"/>
            <consortium name="The Broad Institute Genome Sequencing Center for Infectious Disease"/>
            <person name="Wu L."/>
            <person name="Ma J."/>
        </authorList>
    </citation>
    <scope>NUCLEOTIDE SEQUENCE [LARGE SCALE GENOMIC DNA]</scope>
    <source>
        <strain evidence="4">CGMCC 1.6960</strain>
    </source>
</reference>
<dbReference type="Pfam" id="PF14012">
    <property type="entry name" value="DUF4229"/>
    <property type="match status" value="1"/>
</dbReference>
<name>A0ABQ2KQH6_9MICO</name>
<feature type="transmembrane region" description="Helical" evidence="2">
    <location>
        <begin position="7"/>
        <end position="24"/>
    </location>
</feature>
<evidence type="ECO:0000256" key="2">
    <source>
        <dbReference type="SAM" id="Phobius"/>
    </source>
</evidence>
<keyword evidence="2" id="KW-0472">Membrane</keyword>
<proteinExistence type="predicted"/>
<keyword evidence="2" id="KW-1133">Transmembrane helix</keyword>
<dbReference type="Proteomes" id="UP000626982">
    <property type="component" value="Unassembled WGS sequence"/>
</dbReference>
<sequence>MAPSLRYLVVRTVLFLVPFALLMVAGVEWWLSLLVALAFAFAASLVFFARLRNDAAGDLQRLREGRRREGAAADDGDVEDSAIDAPEDPERPIR</sequence>
<keyword evidence="4" id="KW-1185">Reference proteome</keyword>
<dbReference type="InterPro" id="IPR025323">
    <property type="entry name" value="DUF4229"/>
</dbReference>